<dbReference type="PROSITE" id="PS00107">
    <property type="entry name" value="PROTEIN_KINASE_ATP"/>
    <property type="match status" value="1"/>
</dbReference>
<gene>
    <name evidence="15" type="ORF">TT172_LOCUS3848</name>
</gene>
<feature type="domain" description="FHA" evidence="13">
    <location>
        <begin position="83"/>
        <end position="129"/>
    </location>
</feature>
<evidence type="ECO:0000256" key="2">
    <source>
        <dbReference type="ARBA" id="ARBA00005575"/>
    </source>
</evidence>
<dbReference type="SUPFAM" id="SSF49879">
    <property type="entry name" value="SMAD/FHA domain"/>
    <property type="match status" value="1"/>
</dbReference>
<dbReference type="SMART" id="SM00220">
    <property type="entry name" value="S_TKc"/>
    <property type="match status" value="1"/>
</dbReference>
<organism evidence="15 16">
    <name type="scientific">Thermothielavioides terrestris</name>
    <dbReference type="NCBI Taxonomy" id="2587410"/>
    <lineage>
        <taxon>Eukaryota</taxon>
        <taxon>Fungi</taxon>
        <taxon>Dikarya</taxon>
        <taxon>Ascomycota</taxon>
        <taxon>Pezizomycotina</taxon>
        <taxon>Sordariomycetes</taxon>
        <taxon>Sordariomycetidae</taxon>
        <taxon>Sordariales</taxon>
        <taxon>Chaetomiaceae</taxon>
        <taxon>Thermothielavioides</taxon>
    </lineage>
</organism>
<dbReference type="PANTHER" id="PTHR22969:SF17">
    <property type="entry name" value="INHIBITOR OF NUCLEAR FACTOR KAPPA-B KINASE SUBUNIT BETA"/>
    <property type="match status" value="1"/>
</dbReference>
<protein>
    <recommendedName>
        <fullName evidence="3">IkappaB kinase</fullName>
        <ecNumber evidence="3">2.7.11.10</ecNumber>
    </recommendedName>
</protein>
<evidence type="ECO:0000256" key="10">
    <source>
        <dbReference type="ARBA" id="ARBA00048789"/>
    </source>
</evidence>
<keyword evidence="8" id="KW-0418">Kinase</keyword>
<keyword evidence="5" id="KW-0723">Serine/threonine-protein kinase</keyword>
<feature type="binding site" evidence="11">
    <location>
        <position position="254"/>
    </location>
    <ligand>
        <name>ATP</name>
        <dbReference type="ChEBI" id="CHEBI:30616"/>
    </ligand>
</feature>
<dbReference type="Pfam" id="PF00069">
    <property type="entry name" value="Pkinase"/>
    <property type="match status" value="1"/>
</dbReference>
<keyword evidence="6" id="KW-0808">Transferase</keyword>
<dbReference type="GO" id="GO:0045944">
    <property type="term" value="P:positive regulation of transcription by RNA polymerase II"/>
    <property type="evidence" value="ECO:0007669"/>
    <property type="project" value="TreeGrafter"/>
</dbReference>
<evidence type="ECO:0000256" key="1">
    <source>
        <dbReference type="ARBA" id="ARBA00004496"/>
    </source>
</evidence>
<comment type="similarity">
    <text evidence="2">Belongs to the protein kinase superfamily. CAMK Ser/Thr protein kinase family. CHEK2 subfamily.</text>
</comment>
<dbReference type="InterPro" id="IPR008271">
    <property type="entry name" value="Ser/Thr_kinase_AS"/>
</dbReference>
<dbReference type="InterPro" id="IPR000719">
    <property type="entry name" value="Prot_kinase_dom"/>
</dbReference>
<keyword evidence="4" id="KW-0963">Cytoplasm</keyword>
<dbReference type="GO" id="GO:0005524">
    <property type="term" value="F:ATP binding"/>
    <property type="evidence" value="ECO:0007669"/>
    <property type="project" value="UniProtKB-UniRule"/>
</dbReference>
<dbReference type="InterPro" id="IPR011009">
    <property type="entry name" value="Kinase-like_dom_sf"/>
</dbReference>
<dbReference type="InterPro" id="IPR008984">
    <property type="entry name" value="SMAD_FHA_dom_sf"/>
</dbReference>
<sequence>MEDADLIACVYPFEDTSGFGRKAIKAPENKMRYLPAQLPVEVQHDRPEPQYTEPCGEANVPAYLHGPGLALRFSQGPKTSTGFVFGCGPDCDIVLPQIRSISARHFALTFDSKHRPIVKDLETSFGTEVLYGEQGHGRRSGFIWIVGGHPIPRETAKIVINVNGVLKFQIVVNEPALKSKDYIDKVNQFWQGSVDAENLLDSLGLRTQPPTERGSGIQTPGTGSIFLEKDIGEGSFGVVRHLWNVSTGEECVIKQPSQKAIRERRVNPAAWEREASIMKRISHDHVVKLLGAEFVPLPQFRLEYVRGGSLDNYDAITTSEGLQILEQCLSALAYLHGRDPPIVHRDIKPSNILVQHRRDGEIFVKFGDFGLSREGYDPTTICGTEKYLAPEIFVEWGARNAQRPDRSYTAAVDIWSLGVSVFECVSGRLSAAAGGISWCRYIIKKLKADFGKNPEPLKHFLLDNMVILRPDKRKSAQYCYEKVLHLTGQAEDDSPTPTATSFSTAATSRQDAHTNAGARSSTISSENSADTVLAYNSPEVSPPDAHVSRLPAFHDSWLLDPLHPFGGGSSLAALLGQETSDVRSKESSSLSTGASPQPHSGGPEPVLEDRPSLWTAVPPPAVRVDQHTRKRSKRSTRSSHSASSSSRRRHPKRRELTASFRRQRSSRHAGSSRTVRLFHLDQHRSGSQGLLPQVGNGKDPLEAAEVQPGLADVEFQPEDWNFDDFDWYFQPADDLLAVDAPVSGANPPDRPREGDNGDGSGTDSEAQMAALLLCGMRQQS</sequence>
<evidence type="ECO:0000256" key="3">
    <source>
        <dbReference type="ARBA" id="ARBA00012442"/>
    </source>
</evidence>
<dbReference type="InterPro" id="IPR000253">
    <property type="entry name" value="FHA_dom"/>
</dbReference>
<feature type="compositionally biased region" description="Low complexity" evidence="12">
    <location>
        <begin position="495"/>
        <end position="508"/>
    </location>
</feature>
<evidence type="ECO:0000313" key="16">
    <source>
        <dbReference type="Proteomes" id="UP000289323"/>
    </source>
</evidence>
<comment type="catalytic activity">
    <reaction evidence="10">
        <text>L-seryl-[I-kappa-B protein] + ATP = O-phospho-L-seryl-[I-kappa-B protein] + ADP + H(+)</text>
        <dbReference type="Rhea" id="RHEA:19073"/>
        <dbReference type="Rhea" id="RHEA-COMP:13698"/>
        <dbReference type="Rhea" id="RHEA-COMP:13699"/>
        <dbReference type="ChEBI" id="CHEBI:15378"/>
        <dbReference type="ChEBI" id="CHEBI:29999"/>
        <dbReference type="ChEBI" id="CHEBI:30616"/>
        <dbReference type="ChEBI" id="CHEBI:83421"/>
        <dbReference type="ChEBI" id="CHEBI:456216"/>
        <dbReference type="EC" id="2.7.11.10"/>
    </reaction>
</comment>
<dbReference type="EMBL" id="OUUZ01000008">
    <property type="protein sequence ID" value="SPQ21429.1"/>
    <property type="molecule type" value="Genomic_DNA"/>
</dbReference>
<comment type="subcellular location">
    <subcellularLocation>
        <location evidence="1">Cytoplasm</location>
    </subcellularLocation>
</comment>
<evidence type="ECO:0000259" key="13">
    <source>
        <dbReference type="PROSITE" id="PS50006"/>
    </source>
</evidence>
<dbReference type="Gene3D" id="2.60.200.20">
    <property type="match status" value="1"/>
</dbReference>
<feature type="region of interest" description="Disordered" evidence="12">
    <location>
        <begin position="577"/>
        <end position="675"/>
    </location>
</feature>
<dbReference type="AlphaFoldDB" id="A0A446BG53"/>
<feature type="domain" description="Protein kinase" evidence="14">
    <location>
        <begin position="225"/>
        <end position="488"/>
    </location>
</feature>
<reference evidence="15 16" key="1">
    <citation type="submission" date="2018-04" db="EMBL/GenBank/DDBJ databases">
        <authorList>
            <person name="Huttner S."/>
            <person name="Dainat J."/>
        </authorList>
    </citation>
    <scope>NUCLEOTIDE SEQUENCE [LARGE SCALE GENOMIC DNA]</scope>
</reference>
<evidence type="ECO:0000256" key="9">
    <source>
        <dbReference type="ARBA" id="ARBA00022840"/>
    </source>
</evidence>
<feature type="compositionally biased region" description="Polar residues" evidence="12">
    <location>
        <begin position="587"/>
        <end position="598"/>
    </location>
</feature>
<evidence type="ECO:0000256" key="12">
    <source>
        <dbReference type="SAM" id="MobiDB-lite"/>
    </source>
</evidence>
<dbReference type="GO" id="GO:0004674">
    <property type="term" value="F:protein serine/threonine kinase activity"/>
    <property type="evidence" value="ECO:0007669"/>
    <property type="project" value="UniProtKB-KW"/>
</dbReference>
<dbReference type="PROSITE" id="PS50011">
    <property type="entry name" value="PROTEIN_KINASE_DOM"/>
    <property type="match status" value="1"/>
</dbReference>
<dbReference type="SUPFAM" id="SSF56112">
    <property type="entry name" value="Protein kinase-like (PK-like)"/>
    <property type="match status" value="1"/>
</dbReference>
<feature type="compositionally biased region" description="Polar residues" evidence="12">
    <location>
        <begin position="517"/>
        <end position="528"/>
    </location>
</feature>
<dbReference type="GO" id="GO:0005737">
    <property type="term" value="C:cytoplasm"/>
    <property type="evidence" value="ECO:0007669"/>
    <property type="project" value="UniProtKB-SubCell"/>
</dbReference>
<evidence type="ECO:0000313" key="15">
    <source>
        <dbReference type="EMBL" id="SPQ21429.1"/>
    </source>
</evidence>
<evidence type="ECO:0000256" key="6">
    <source>
        <dbReference type="ARBA" id="ARBA00022679"/>
    </source>
</evidence>
<dbReference type="Pfam" id="PF00498">
    <property type="entry name" value="FHA"/>
    <property type="match status" value="1"/>
</dbReference>
<feature type="region of interest" description="Disordered" evidence="12">
    <location>
        <begin position="739"/>
        <end position="767"/>
    </location>
</feature>
<evidence type="ECO:0000256" key="5">
    <source>
        <dbReference type="ARBA" id="ARBA00022527"/>
    </source>
</evidence>
<evidence type="ECO:0000256" key="4">
    <source>
        <dbReference type="ARBA" id="ARBA00022490"/>
    </source>
</evidence>
<keyword evidence="9 11" id="KW-0067">ATP-binding</keyword>
<dbReference type="InterPro" id="IPR051180">
    <property type="entry name" value="IKK"/>
</dbReference>
<dbReference type="CDD" id="cd00060">
    <property type="entry name" value="FHA"/>
    <property type="match status" value="1"/>
</dbReference>
<name>A0A446BG53_9PEZI</name>
<dbReference type="GO" id="GO:0033209">
    <property type="term" value="P:tumor necrosis factor-mediated signaling pathway"/>
    <property type="evidence" value="ECO:0007669"/>
    <property type="project" value="TreeGrafter"/>
</dbReference>
<dbReference type="InterPro" id="IPR017441">
    <property type="entry name" value="Protein_kinase_ATP_BS"/>
</dbReference>
<evidence type="ECO:0000256" key="7">
    <source>
        <dbReference type="ARBA" id="ARBA00022741"/>
    </source>
</evidence>
<feature type="compositionally biased region" description="Basic residues" evidence="12">
    <location>
        <begin position="628"/>
        <end position="637"/>
    </location>
</feature>
<dbReference type="Proteomes" id="UP000289323">
    <property type="component" value="Unassembled WGS sequence"/>
</dbReference>
<evidence type="ECO:0000256" key="11">
    <source>
        <dbReference type="PROSITE-ProRule" id="PRU10141"/>
    </source>
</evidence>
<accession>A0A446BG53</accession>
<dbReference type="PROSITE" id="PS00108">
    <property type="entry name" value="PROTEIN_KINASE_ST"/>
    <property type="match status" value="1"/>
</dbReference>
<proteinExistence type="inferred from homology"/>
<evidence type="ECO:0000256" key="8">
    <source>
        <dbReference type="ARBA" id="ARBA00022777"/>
    </source>
</evidence>
<keyword evidence="7 11" id="KW-0547">Nucleotide-binding</keyword>
<evidence type="ECO:0000259" key="14">
    <source>
        <dbReference type="PROSITE" id="PS50011"/>
    </source>
</evidence>
<feature type="region of interest" description="Disordered" evidence="12">
    <location>
        <begin position="490"/>
        <end position="528"/>
    </location>
</feature>
<dbReference type="EC" id="2.7.11.10" evidence="3"/>
<dbReference type="PROSITE" id="PS50006">
    <property type="entry name" value="FHA_DOMAIN"/>
    <property type="match status" value="1"/>
</dbReference>
<dbReference type="Gene3D" id="1.10.510.10">
    <property type="entry name" value="Transferase(Phosphotransferase) domain 1"/>
    <property type="match status" value="1"/>
</dbReference>
<dbReference type="PANTHER" id="PTHR22969">
    <property type="entry name" value="IKB KINASE"/>
    <property type="match status" value="1"/>
</dbReference>